<dbReference type="EMBL" id="ADLS01000019">
    <property type="protein sequence ID" value="EGX70106.1"/>
    <property type="molecule type" value="Genomic_DNA"/>
</dbReference>
<protein>
    <submittedName>
        <fullName evidence="1">Uncharacterized protein</fullName>
    </submittedName>
</protein>
<evidence type="ECO:0000313" key="1">
    <source>
        <dbReference type="EMBL" id="EGX70106.1"/>
    </source>
</evidence>
<gene>
    <name evidence="1" type="ORF">HMPREF9452_01553</name>
</gene>
<evidence type="ECO:0000313" key="2">
    <source>
        <dbReference type="Proteomes" id="UP000004830"/>
    </source>
</evidence>
<dbReference type="Proteomes" id="UP000004830">
    <property type="component" value="Unassembled WGS sequence"/>
</dbReference>
<dbReference type="HOGENOM" id="CLU_3151675_0_0_11"/>
<reference evidence="1 2" key="1">
    <citation type="submission" date="2011-06" db="EMBL/GenBank/DDBJ databases">
        <title>The Genome Sequence of Collinsella tanakaei YIT 12063.</title>
        <authorList>
            <consortium name="The Broad Institute Genome Sequencing Platform"/>
            <person name="Earl A."/>
            <person name="Ward D."/>
            <person name="Feldgarden M."/>
            <person name="Gevers D."/>
            <person name="Morotomi M."/>
            <person name="Young S.K."/>
            <person name="Zeng Q."/>
            <person name="Gargeya S."/>
            <person name="Fitzgerald M."/>
            <person name="Haas B."/>
            <person name="Abouelleil A."/>
            <person name="Alvarado L."/>
            <person name="Arachchi H.M."/>
            <person name="Berlin A."/>
            <person name="Brown A."/>
            <person name="Chapman S.B."/>
            <person name="Chen Z."/>
            <person name="Dunbar C."/>
            <person name="Freedman E."/>
            <person name="Gearin G."/>
            <person name="Gellesch M."/>
            <person name="Goldberg J."/>
            <person name="Griggs A."/>
            <person name="Gujja S."/>
            <person name="Heiman D."/>
            <person name="Howarth C."/>
            <person name="Larson L."/>
            <person name="Lui A."/>
            <person name="MacDonald P.J.P."/>
            <person name="Mehta T."/>
            <person name="Montmayeur A."/>
            <person name="Murphy C."/>
            <person name="Neiman D."/>
            <person name="Pearson M."/>
            <person name="Priest M."/>
            <person name="Roberts A."/>
            <person name="Saif S."/>
            <person name="Shea T."/>
            <person name="Shenoy N."/>
            <person name="Sisk P."/>
            <person name="Stolte C."/>
            <person name="Sykes S."/>
            <person name="Wortman J."/>
            <person name="Nusbaum C."/>
            <person name="Birren B."/>
        </authorList>
    </citation>
    <scope>NUCLEOTIDE SEQUENCE [LARGE SCALE GENOMIC DNA]</scope>
    <source>
        <strain evidence="1 2">YIT 12063</strain>
    </source>
</reference>
<dbReference type="GeneID" id="62759990"/>
<dbReference type="AlphaFoldDB" id="G1WJP0"/>
<comment type="caution">
    <text evidence="1">The sequence shown here is derived from an EMBL/GenBank/DDBJ whole genome shotgun (WGS) entry which is preliminary data.</text>
</comment>
<proteinExistence type="predicted"/>
<accession>G1WJP0</accession>
<name>G1WJP0_9ACTN</name>
<sequence length="48" mass="5401">MSTKLVYKDFFEMDAIILKNCAGMLMLKAYEGAKVPWGLAPHELNQLA</sequence>
<keyword evidence="2" id="KW-1185">Reference proteome</keyword>
<organism evidence="1 2">
    <name type="scientific">Collinsella tanakaei YIT 12063</name>
    <dbReference type="NCBI Taxonomy" id="742742"/>
    <lineage>
        <taxon>Bacteria</taxon>
        <taxon>Bacillati</taxon>
        <taxon>Actinomycetota</taxon>
        <taxon>Coriobacteriia</taxon>
        <taxon>Coriobacteriales</taxon>
        <taxon>Coriobacteriaceae</taxon>
        <taxon>Collinsella</taxon>
    </lineage>
</organism>
<dbReference type="RefSeq" id="WP_009141587.1">
    <property type="nucleotide sequence ID" value="NZ_JH126470.1"/>
</dbReference>
<dbReference type="PATRIC" id="fig|742742.3.peg.1534"/>